<keyword evidence="4" id="KW-0408">Iron</keyword>
<dbReference type="SUPFAM" id="SSF140683">
    <property type="entry name" value="SP0561-like"/>
    <property type="match status" value="1"/>
</dbReference>
<evidence type="ECO:0000256" key="2">
    <source>
        <dbReference type="ARBA" id="ARBA00022490"/>
    </source>
</evidence>
<comment type="subcellular location">
    <subcellularLocation>
        <location evidence="1">Cytoplasm</location>
    </subcellularLocation>
</comment>
<dbReference type="RefSeq" id="WP_060829431.1">
    <property type="nucleotide sequence ID" value="NZ_JABTCN010000019.1"/>
</dbReference>
<evidence type="ECO:0000313" key="6">
    <source>
        <dbReference type="EMBL" id="MBA8776704.1"/>
    </source>
</evidence>
<dbReference type="NCBIfam" id="TIGR03652">
    <property type="entry name" value="FeS_repair_RIC"/>
    <property type="match status" value="1"/>
</dbReference>
<comment type="caution">
    <text evidence="6">The sequence shown here is derived from an EMBL/GenBank/DDBJ whole genome shotgun (WGS) entry which is preliminary data.</text>
</comment>
<proteinExistence type="predicted"/>
<dbReference type="Gene3D" id="1.20.120.520">
    <property type="entry name" value="nmb1532 protein domain like"/>
    <property type="match status" value="1"/>
</dbReference>
<dbReference type="EMBL" id="JAVJGV010000027">
    <property type="protein sequence ID" value="MDR5603135.1"/>
    <property type="molecule type" value="Genomic_DNA"/>
</dbReference>
<dbReference type="InterPro" id="IPR019903">
    <property type="entry name" value="RIC_family"/>
</dbReference>
<dbReference type="Pfam" id="PF01814">
    <property type="entry name" value="Hemerythrin"/>
    <property type="match status" value="1"/>
</dbReference>
<dbReference type="PANTHER" id="PTHR36438:SF1">
    <property type="entry name" value="IRON-SULFUR CLUSTER REPAIR PROTEIN YTFE"/>
    <property type="match status" value="1"/>
</dbReference>
<protein>
    <submittedName>
        <fullName evidence="6">Iron-sulfur cluster repair di-iron protein ScdA</fullName>
    </submittedName>
</protein>
<dbReference type="InterPro" id="IPR012312">
    <property type="entry name" value="Hemerythrin-like"/>
</dbReference>
<feature type="domain" description="Hemerythrin-like" evidence="5">
    <location>
        <begin position="83"/>
        <end position="222"/>
    </location>
</feature>
<dbReference type="GO" id="GO:0046872">
    <property type="term" value="F:metal ion binding"/>
    <property type="evidence" value="ECO:0007669"/>
    <property type="project" value="UniProtKB-KW"/>
</dbReference>
<name>A0A9X0PGH4_9STAP</name>
<evidence type="ECO:0000256" key="3">
    <source>
        <dbReference type="ARBA" id="ARBA00022723"/>
    </source>
</evidence>
<dbReference type="EMBL" id="JABTCN010000019">
    <property type="protein sequence ID" value="MBA8776704.1"/>
    <property type="molecule type" value="Genomic_DNA"/>
</dbReference>
<keyword evidence="3" id="KW-0479">Metal-binding</keyword>
<evidence type="ECO:0000313" key="8">
    <source>
        <dbReference type="Proteomes" id="UP000524893"/>
    </source>
</evidence>
<evidence type="ECO:0000256" key="4">
    <source>
        <dbReference type="ARBA" id="ARBA00023004"/>
    </source>
</evidence>
<dbReference type="InterPro" id="IPR038062">
    <property type="entry name" value="ScdA-like_N_sf"/>
</dbReference>
<organism evidence="6 8">
    <name type="scientific">Staphylococcus coagulans</name>
    <dbReference type="NCBI Taxonomy" id="74706"/>
    <lineage>
        <taxon>Bacteria</taxon>
        <taxon>Bacillati</taxon>
        <taxon>Bacillota</taxon>
        <taxon>Bacilli</taxon>
        <taxon>Bacillales</taxon>
        <taxon>Staphylococcaceae</taxon>
        <taxon>Staphylococcus</taxon>
    </lineage>
</organism>
<evidence type="ECO:0000313" key="9">
    <source>
        <dbReference type="Proteomes" id="UP001255050"/>
    </source>
</evidence>
<accession>A0A9X0PGH4</accession>
<evidence type="ECO:0000256" key="1">
    <source>
        <dbReference type="ARBA" id="ARBA00004496"/>
    </source>
</evidence>
<keyword evidence="2" id="KW-0963">Cytoplasm</keyword>
<gene>
    <name evidence="6" type="primary">scdA</name>
    <name evidence="6" type="ORF">HR081_07355</name>
    <name evidence="7" type="ORF">RCO12_06750</name>
</gene>
<dbReference type="Gene3D" id="1.10.3910.10">
    <property type="entry name" value="SP0561-like"/>
    <property type="match status" value="1"/>
</dbReference>
<keyword evidence="9" id="KW-1185">Reference proteome</keyword>
<evidence type="ECO:0000313" key="7">
    <source>
        <dbReference type="EMBL" id="MDR5603135.1"/>
    </source>
</evidence>
<reference evidence="6 8" key="1">
    <citation type="journal article" date="2020" name="Access Microbiol">
        <title>Isolation and genome sequencing of Staphylococcus schleiferi subspecies coagulans from Antarctic seals.</title>
        <authorList>
            <person name="Foster G."/>
            <person name="Robb A."/>
            <person name="Paterson G.K."/>
        </authorList>
    </citation>
    <scope>NUCLEOTIDE SEQUENCE [LARGE SCALE GENOMIC DNA]</scope>
    <source>
        <strain evidence="6 8">M615/02/4</strain>
    </source>
</reference>
<dbReference type="Proteomes" id="UP001255050">
    <property type="component" value="Unassembled WGS sequence"/>
</dbReference>
<dbReference type="NCBIfam" id="NF009777">
    <property type="entry name" value="PRK13276.1"/>
    <property type="match status" value="1"/>
</dbReference>
<dbReference type="Pfam" id="PF04405">
    <property type="entry name" value="ScdA_N"/>
    <property type="match status" value="1"/>
</dbReference>
<dbReference type="PANTHER" id="PTHR36438">
    <property type="entry name" value="IRON-SULFUR CLUSTER REPAIR PROTEIN YTFE"/>
    <property type="match status" value="1"/>
</dbReference>
<evidence type="ECO:0000259" key="5">
    <source>
        <dbReference type="Pfam" id="PF01814"/>
    </source>
</evidence>
<sequence length="226" mass="25886">MIQTQEKVADIVTQYPKTADVFRKYGIDFCCGGQVSILEAVEQHPRIDVNVLLSELEQASQIQGEGIDTRYLDVPSLIQYIQSRYHDTLRAEFKQLSPYVTKLAKVHGPQNPHLIQLKSVYDTFKGEMLAHIEEEEQIAFPKLVAAYQGEQIEDLEATIDSLTSEHLNAGQLLQEMRQLTDDFEIPSSACGTWRLVYQRIEDLEKETHAHVHLENHVLFPKVEQLL</sequence>
<dbReference type="AlphaFoldDB" id="A0A9X0PGH4"/>
<dbReference type="Proteomes" id="UP000524893">
    <property type="component" value="Unassembled WGS sequence"/>
</dbReference>
<dbReference type="GO" id="GO:0005737">
    <property type="term" value="C:cytoplasm"/>
    <property type="evidence" value="ECO:0007669"/>
    <property type="project" value="UniProtKB-SubCell"/>
</dbReference>
<reference evidence="7 9" key="2">
    <citation type="submission" date="2023-08" db="EMBL/GenBank/DDBJ databases">
        <title>Whole genome sequencing of Staphylococcus coagulans NN-2474.</title>
        <authorList>
            <person name="Kropotov V.S."/>
            <person name="Boriskina E.V."/>
            <person name="Gordinskaya N.A."/>
            <person name="Shkurkina I.S."/>
            <person name="Kryazhev D.V."/>
            <person name="Alekseeva A.E."/>
            <person name="Makhova M.A."/>
        </authorList>
    </citation>
    <scope>NUCLEOTIDE SEQUENCE [LARGE SCALE GENOMIC DNA]</scope>
    <source>
        <strain evidence="7 9">NN-2474</strain>
    </source>
</reference>